<dbReference type="GO" id="GO:0005886">
    <property type="term" value="C:plasma membrane"/>
    <property type="evidence" value="ECO:0007669"/>
    <property type="project" value="TreeGrafter"/>
</dbReference>
<dbReference type="Proteomes" id="UP000886520">
    <property type="component" value="Chromosome 16"/>
</dbReference>
<dbReference type="InterPro" id="IPR015679">
    <property type="entry name" value="PLipase_D_fam"/>
</dbReference>
<reference evidence="4" key="1">
    <citation type="submission" date="2021-01" db="EMBL/GenBank/DDBJ databases">
        <title>Adiantum capillus-veneris genome.</title>
        <authorList>
            <person name="Fang Y."/>
            <person name="Liao Q."/>
        </authorList>
    </citation>
    <scope>NUCLEOTIDE SEQUENCE</scope>
    <source>
        <strain evidence="4">H3</strain>
        <tissue evidence="4">Leaf</tissue>
    </source>
</reference>
<accession>A0A9D4UIR3</accession>
<dbReference type="SUPFAM" id="SSF56024">
    <property type="entry name" value="Phospholipase D/nuclease"/>
    <property type="match status" value="1"/>
</dbReference>
<dbReference type="OrthoDB" id="71549at2759"/>
<keyword evidence="1" id="KW-0677">Repeat</keyword>
<gene>
    <name evidence="4" type="ORF">GOP47_0016461</name>
</gene>
<dbReference type="PANTHER" id="PTHR18896">
    <property type="entry name" value="PHOSPHOLIPASE D"/>
    <property type="match status" value="1"/>
</dbReference>
<evidence type="ECO:0000256" key="3">
    <source>
        <dbReference type="SAM" id="MobiDB-lite"/>
    </source>
</evidence>
<evidence type="ECO:0000256" key="1">
    <source>
        <dbReference type="ARBA" id="ARBA00022737"/>
    </source>
</evidence>
<keyword evidence="5" id="KW-1185">Reference proteome</keyword>
<dbReference type="PANTHER" id="PTHR18896:SF153">
    <property type="entry name" value="PHOSPHOLIPASE D"/>
    <property type="match status" value="1"/>
</dbReference>
<keyword evidence="2" id="KW-0443">Lipid metabolism</keyword>
<dbReference type="Gene3D" id="3.30.870.10">
    <property type="entry name" value="Endonuclease Chain A"/>
    <property type="match status" value="1"/>
</dbReference>
<evidence type="ECO:0000313" key="5">
    <source>
        <dbReference type="Proteomes" id="UP000886520"/>
    </source>
</evidence>
<organism evidence="4 5">
    <name type="scientific">Adiantum capillus-veneris</name>
    <name type="common">Maidenhair fern</name>
    <dbReference type="NCBI Taxonomy" id="13818"/>
    <lineage>
        <taxon>Eukaryota</taxon>
        <taxon>Viridiplantae</taxon>
        <taxon>Streptophyta</taxon>
        <taxon>Embryophyta</taxon>
        <taxon>Tracheophyta</taxon>
        <taxon>Polypodiopsida</taxon>
        <taxon>Polypodiidae</taxon>
        <taxon>Polypodiales</taxon>
        <taxon>Pteridineae</taxon>
        <taxon>Pteridaceae</taxon>
        <taxon>Vittarioideae</taxon>
        <taxon>Adiantum</taxon>
    </lineage>
</organism>
<proteinExistence type="predicted"/>
<dbReference type="EMBL" id="JABFUD020000016">
    <property type="protein sequence ID" value="KAI5068116.1"/>
    <property type="molecule type" value="Genomic_DNA"/>
</dbReference>
<evidence type="ECO:0008006" key="6">
    <source>
        <dbReference type="Google" id="ProtNLM"/>
    </source>
</evidence>
<protein>
    <recommendedName>
        <fullName evidence="6">Phospholipase D</fullName>
    </recommendedName>
</protein>
<dbReference type="GO" id="GO:0004630">
    <property type="term" value="F:phospholipase D activity"/>
    <property type="evidence" value="ECO:0007669"/>
    <property type="project" value="TreeGrafter"/>
</dbReference>
<sequence>MREHPTSPKGSSRIDSLKARRAKASGAPNSRVDSLKANRGKSSSGAAKEHTLYEGEFEARLNRVRSPGNTRRLVAFIGGLDLCDGRFDTPEHPLFKDLSTTFADDFHSPTFSKADSSGPRQPWHDLHCKIERAAAYDVYRNFEQSWWKAAKWHRISMMCRKGLCWSDDVFVDLDRVPWIVSPSKDDPDGKGVSVMSEHDPETWHTQDVFFLVSTCCNTLHKVPLLYLLLALTLRTPAPPLSHQPPQPPTPLSAQPLCSSSAILKPSHKSCKPGRQLEPSGVLEVSPSIGLLTNEQGGSNTMMPSCQHNDVCFCFREDQVISLRPEVSFQTMHVYLIIEMINVADSSVVLHLSHVASHNNILISSSSYKKSTASTSSSNVKTDRPSMRACNPSDYYLSLHGCSTPFASITIVTDNNNLPTNHDIYSP</sequence>
<evidence type="ECO:0000313" key="4">
    <source>
        <dbReference type="EMBL" id="KAI5068116.1"/>
    </source>
</evidence>
<dbReference type="GO" id="GO:0009395">
    <property type="term" value="P:phospholipid catabolic process"/>
    <property type="evidence" value="ECO:0007669"/>
    <property type="project" value="TreeGrafter"/>
</dbReference>
<feature type="region of interest" description="Disordered" evidence="3">
    <location>
        <begin position="1"/>
        <end position="49"/>
    </location>
</feature>
<evidence type="ECO:0000256" key="2">
    <source>
        <dbReference type="ARBA" id="ARBA00023098"/>
    </source>
</evidence>
<name>A0A9D4UIR3_ADICA</name>
<comment type="caution">
    <text evidence="4">The sequence shown here is derived from an EMBL/GenBank/DDBJ whole genome shotgun (WGS) entry which is preliminary data.</text>
</comment>
<dbReference type="AlphaFoldDB" id="A0A9D4UIR3"/>